<reference evidence="4" key="1">
    <citation type="journal article" date="2006" name="PLoS Biol.">
        <title>Macronuclear genome sequence of the ciliate Tetrahymena thermophila, a model eukaryote.</title>
        <authorList>
            <person name="Eisen J.A."/>
            <person name="Coyne R.S."/>
            <person name="Wu M."/>
            <person name="Wu D."/>
            <person name="Thiagarajan M."/>
            <person name="Wortman J.R."/>
            <person name="Badger J.H."/>
            <person name="Ren Q."/>
            <person name="Amedeo P."/>
            <person name="Jones K.M."/>
            <person name="Tallon L.J."/>
            <person name="Delcher A.L."/>
            <person name="Salzberg S.L."/>
            <person name="Silva J.C."/>
            <person name="Haas B.J."/>
            <person name="Majoros W.H."/>
            <person name="Farzad M."/>
            <person name="Carlton J.M."/>
            <person name="Smith R.K. Jr."/>
            <person name="Garg J."/>
            <person name="Pearlman R.E."/>
            <person name="Karrer K.M."/>
            <person name="Sun L."/>
            <person name="Manning G."/>
            <person name="Elde N.C."/>
            <person name="Turkewitz A.P."/>
            <person name="Asai D.J."/>
            <person name="Wilkes D.E."/>
            <person name="Wang Y."/>
            <person name="Cai H."/>
            <person name="Collins K."/>
            <person name="Stewart B.A."/>
            <person name="Lee S.R."/>
            <person name="Wilamowska K."/>
            <person name="Weinberg Z."/>
            <person name="Ruzzo W.L."/>
            <person name="Wloga D."/>
            <person name="Gaertig J."/>
            <person name="Frankel J."/>
            <person name="Tsao C.-C."/>
            <person name="Gorovsky M.A."/>
            <person name="Keeling P.J."/>
            <person name="Waller R.F."/>
            <person name="Patron N.J."/>
            <person name="Cherry J.M."/>
            <person name="Stover N.A."/>
            <person name="Krieger C.J."/>
            <person name="del Toro C."/>
            <person name="Ryder H.F."/>
            <person name="Williamson S.C."/>
            <person name="Barbeau R.A."/>
            <person name="Hamilton E.P."/>
            <person name="Orias E."/>
        </authorList>
    </citation>
    <scope>NUCLEOTIDE SEQUENCE [LARGE SCALE GENOMIC DNA]</scope>
    <source>
        <strain evidence="4">SB210</strain>
    </source>
</reference>
<evidence type="ECO:0000313" key="3">
    <source>
        <dbReference type="EMBL" id="EAS04272.2"/>
    </source>
</evidence>
<keyword evidence="2" id="KW-1133">Transmembrane helix</keyword>
<feature type="transmembrane region" description="Helical" evidence="2">
    <location>
        <begin position="305"/>
        <end position="330"/>
    </location>
</feature>
<dbReference type="KEGG" id="tet:TTHERM_00299900"/>
<organism evidence="3 4">
    <name type="scientific">Tetrahymena thermophila (strain SB210)</name>
    <dbReference type="NCBI Taxonomy" id="312017"/>
    <lineage>
        <taxon>Eukaryota</taxon>
        <taxon>Sar</taxon>
        <taxon>Alveolata</taxon>
        <taxon>Ciliophora</taxon>
        <taxon>Intramacronucleata</taxon>
        <taxon>Oligohymenophorea</taxon>
        <taxon>Hymenostomatida</taxon>
        <taxon>Tetrahymenina</taxon>
        <taxon>Tetrahymenidae</taxon>
        <taxon>Tetrahymena</taxon>
    </lineage>
</organism>
<accession>I7M3T6</accession>
<keyword evidence="2 3" id="KW-0812">Transmembrane</keyword>
<evidence type="ECO:0000256" key="1">
    <source>
        <dbReference type="SAM" id="MobiDB-lite"/>
    </source>
</evidence>
<dbReference type="GeneID" id="7833030"/>
<protein>
    <submittedName>
        <fullName evidence="3">Transmembrane protein, putative</fullName>
    </submittedName>
</protein>
<sequence length="749" mass="88572">MEIQMQNTINDISHIQDTNNSYKRGLDLDRQQQKGIGKKQRASTILIANNNKFRKESQMIDLQKDPLYPSLPNYITDSSTKGAHANALNFTQTIIIPNDNVSQQQNNQQFQRLLDEEREAEAAVRRKPRSQSMKYFNTTISNESDEYFKEDKDSMKNSQQKSSELGQVDLGQILQSKDGVIPEQPPEYEMSPGKRKKNSQNDQEKKKESTPFVTDKEIKDPPRDLIFRWNQFLEFLFYHIIYYMFGSIIGLLILAIILKRKNIRTLRNLGFYGIKQIQKWELVFSNLFFSTFVLMIYYIKTLSKVYIVEIVLLFIVLIQRAIIITVKYGFMLPQKFQIYKTKILTRDQIMTEFLLGEWTEEKDKVIDKELNLAMSRLEIEKSSFYLCFIVQPSDDKLKELLNPNSQSYGIGDLDFQNNPYGPKLIKVLIKHFNENNSFKKYEYFSIFVSLVKQVIFLSLKLLTPQFTDQCISNCVFEYFILFSNALSDYYLTQTFIMFTAISQRHLKRIIYVMNQLSHMISAKKVEEYEEKKLYPTLNLTSDLSIRSWFHLRNLTLDFGQKFYKRIEYIISFFFLFNFIFMAIIFLINFNIIPNPGMNVNLYFKLYSIYCSFWLILLMWDIRLGAEINKHFKIHKLFLMKNLSIIEDICSNYFLYFDQNAQCENFMYRELVKYFKETHKDVDFSIMANVVHHLRPILNSLEGGIEQIEFYEKYKPFKMMGIPVSNNLLAKLILFIISLCGSVLASMYLK</sequence>
<dbReference type="OrthoDB" id="286901at2759"/>
<evidence type="ECO:0000256" key="2">
    <source>
        <dbReference type="SAM" id="Phobius"/>
    </source>
</evidence>
<feature type="transmembrane region" description="Helical" evidence="2">
    <location>
        <begin position="727"/>
        <end position="748"/>
    </location>
</feature>
<feature type="compositionally biased region" description="Basic and acidic residues" evidence="1">
    <location>
        <begin position="202"/>
        <end position="214"/>
    </location>
</feature>
<feature type="transmembrane region" description="Helical" evidence="2">
    <location>
        <begin position="568"/>
        <end position="589"/>
    </location>
</feature>
<feature type="compositionally biased region" description="Basic and acidic residues" evidence="1">
    <location>
        <begin position="146"/>
        <end position="155"/>
    </location>
</feature>
<feature type="region of interest" description="Disordered" evidence="1">
    <location>
        <begin position="180"/>
        <end position="214"/>
    </location>
</feature>
<feature type="transmembrane region" description="Helical" evidence="2">
    <location>
        <begin position="279"/>
        <end position="299"/>
    </location>
</feature>
<dbReference type="RefSeq" id="XP_001024517.2">
    <property type="nucleotide sequence ID" value="XM_001024517.2"/>
</dbReference>
<gene>
    <name evidence="3" type="ORF">TTHERM_00299900</name>
</gene>
<keyword evidence="4" id="KW-1185">Reference proteome</keyword>
<dbReference type="Proteomes" id="UP000009168">
    <property type="component" value="Unassembled WGS sequence"/>
</dbReference>
<evidence type="ECO:0000313" key="4">
    <source>
        <dbReference type="Proteomes" id="UP000009168"/>
    </source>
</evidence>
<keyword evidence="2" id="KW-0472">Membrane</keyword>
<feature type="transmembrane region" description="Helical" evidence="2">
    <location>
        <begin position="601"/>
        <end position="619"/>
    </location>
</feature>
<dbReference type="InParanoid" id="I7M3T6"/>
<name>I7M3T6_TETTS</name>
<feature type="compositionally biased region" description="Polar residues" evidence="1">
    <location>
        <begin position="156"/>
        <end position="165"/>
    </location>
</feature>
<dbReference type="AlphaFoldDB" id="I7M3T6"/>
<dbReference type="EMBL" id="GG662449">
    <property type="protein sequence ID" value="EAS04272.2"/>
    <property type="molecule type" value="Genomic_DNA"/>
</dbReference>
<proteinExistence type="predicted"/>
<feature type="transmembrane region" description="Helical" evidence="2">
    <location>
        <begin position="235"/>
        <end position="258"/>
    </location>
</feature>
<feature type="region of interest" description="Disordered" evidence="1">
    <location>
        <begin position="119"/>
        <end position="138"/>
    </location>
</feature>
<feature type="region of interest" description="Disordered" evidence="1">
    <location>
        <begin position="146"/>
        <end position="168"/>
    </location>
</feature>